<dbReference type="EnsemblPlants" id="AVESA.00010b.r2.5DG0970000.1">
    <property type="protein sequence ID" value="AVESA.00010b.r2.5DG0970000.1.CDS"/>
    <property type="gene ID" value="AVESA.00010b.r2.5DG0970000"/>
</dbReference>
<keyword evidence="2" id="KW-1185">Reference proteome</keyword>
<protein>
    <submittedName>
        <fullName evidence="1">Uncharacterized protein</fullName>
    </submittedName>
</protein>
<accession>A0ACD5YGS6</accession>
<sequence>MDAQQGSGVTKDAAEQATAAAPLNPLAKEFMPAVGGAIPALNTLAKEFVPAALNPLAKEFVPRSGGRRELSADALEFVVTPPAGIYLQAPTAVFYPADGFYDLGNAVPPRTWRTRGNNYSQHGKARFSQRVQRIHKKEFVRRTIYITNIDHTVTEEMLAELFGSCGIVVDCRLCGDPSSGFRFAFIEFPAEEDAANALHDGAIVGLFPLKVEPSRTAIMPIKYSLLPQSEEEMEMSSRTVYCTNIENTITLLGLKHFCETYFGPVSRLRLLGHDSHATQIAFIEFVEATGAIIALSSSGLYADGLPIRVSPSKTPIRGGAYDRPPRSDNQPAGASLS</sequence>
<name>A0ACD5YGS6_AVESA</name>
<evidence type="ECO:0000313" key="1">
    <source>
        <dbReference type="EnsemblPlants" id="AVESA.00010b.r2.5DG0970000.1.CDS"/>
    </source>
</evidence>
<reference evidence="1" key="1">
    <citation type="submission" date="2021-05" db="EMBL/GenBank/DDBJ databases">
        <authorList>
            <person name="Scholz U."/>
            <person name="Mascher M."/>
            <person name="Fiebig A."/>
        </authorList>
    </citation>
    <scope>NUCLEOTIDE SEQUENCE [LARGE SCALE GENOMIC DNA]</scope>
</reference>
<organism evidence="1 2">
    <name type="scientific">Avena sativa</name>
    <name type="common">Oat</name>
    <dbReference type="NCBI Taxonomy" id="4498"/>
    <lineage>
        <taxon>Eukaryota</taxon>
        <taxon>Viridiplantae</taxon>
        <taxon>Streptophyta</taxon>
        <taxon>Embryophyta</taxon>
        <taxon>Tracheophyta</taxon>
        <taxon>Spermatophyta</taxon>
        <taxon>Magnoliopsida</taxon>
        <taxon>Liliopsida</taxon>
        <taxon>Poales</taxon>
        <taxon>Poaceae</taxon>
        <taxon>BOP clade</taxon>
        <taxon>Pooideae</taxon>
        <taxon>Poodae</taxon>
        <taxon>Poeae</taxon>
        <taxon>Poeae Chloroplast Group 1 (Aveneae type)</taxon>
        <taxon>Aveninae</taxon>
        <taxon>Avena</taxon>
    </lineage>
</organism>
<reference evidence="1" key="2">
    <citation type="submission" date="2025-09" db="UniProtKB">
        <authorList>
            <consortium name="EnsemblPlants"/>
        </authorList>
    </citation>
    <scope>IDENTIFICATION</scope>
</reference>
<dbReference type="Proteomes" id="UP001732700">
    <property type="component" value="Chromosome 5D"/>
</dbReference>
<proteinExistence type="predicted"/>
<evidence type="ECO:0000313" key="2">
    <source>
        <dbReference type="Proteomes" id="UP001732700"/>
    </source>
</evidence>